<name>A0A1R4HVL0_9GAMM</name>
<proteinExistence type="predicted"/>
<reference evidence="2 3" key="1">
    <citation type="submission" date="2017-02" db="EMBL/GenBank/DDBJ databases">
        <authorList>
            <person name="Dridi B."/>
        </authorList>
    </citation>
    <scope>NUCLEOTIDE SEQUENCE [LARGE SCALE GENOMIC DNA]</scope>
    <source>
        <strain evidence="2 3">JB380</strain>
    </source>
</reference>
<feature type="compositionally biased region" description="Low complexity" evidence="1">
    <location>
        <begin position="9"/>
        <end position="31"/>
    </location>
</feature>
<gene>
    <name evidence="2" type="ORF">CZ787_06270</name>
</gene>
<dbReference type="AlphaFoldDB" id="A0A1R4HVL0"/>
<accession>A0A1R4HVL0</accession>
<feature type="compositionally biased region" description="Basic and acidic residues" evidence="1">
    <location>
        <begin position="32"/>
        <end position="41"/>
    </location>
</feature>
<feature type="region of interest" description="Disordered" evidence="1">
    <location>
        <begin position="1"/>
        <end position="41"/>
    </location>
</feature>
<comment type="caution">
    <text evidence="2">The sequence shown here is derived from an EMBL/GenBank/DDBJ whole genome shotgun (WGS) entry which is preliminary data.</text>
</comment>
<dbReference type="EMBL" id="FUKM01000023">
    <property type="protein sequence ID" value="SJN11592.1"/>
    <property type="molecule type" value="Genomic_DNA"/>
</dbReference>
<evidence type="ECO:0000313" key="2">
    <source>
        <dbReference type="EMBL" id="SJN11592.1"/>
    </source>
</evidence>
<organism evidence="2 3">
    <name type="scientific">Halomonas citrativorans</name>
    <dbReference type="NCBI Taxonomy" id="2742612"/>
    <lineage>
        <taxon>Bacteria</taxon>
        <taxon>Pseudomonadati</taxon>
        <taxon>Pseudomonadota</taxon>
        <taxon>Gammaproteobacteria</taxon>
        <taxon>Oceanospirillales</taxon>
        <taxon>Halomonadaceae</taxon>
        <taxon>Halomonas</taxon>
    </lineage>
</organism>
<evidence type="ECO:0000256" key="1">
    <source>
        <dbReference type="SAM" id="MobiDB-lite"/>
    </source>
</evidence>
<evidence type="ECO:0000313" key="3">
    <source>
        <dbReference type="Proteomes" id="UP000196331"/>
    </source>
</evidence>
<sequence>MRAARDEAGQSAQTAGQQATAAGQQAQAAGQERAKAETAKEGAEAALRKAIEAAEAANVDIDKALENYVPRSGADLGGNDLKAKLTHNSGYFYIGAYNSSYGAGSLRVYWNDDDKQLHMGGATLTHVNVRNSDVIGRKAITNMNLVGPGSSDTAATVFALQADGRSPTIRDDVHDARASGMYYGLSPDNAPGGWNGHYHWSNYNPSYQKFLFLPQNVANRLFIGGNHNGVWSTPVEVWTADNLKLTVNGENVEVGGLVSAQGLNLPNGVELRGVAARGLEITRPHGSVEIGNRNSGHTHYLSSADSHYFYGKVTSQSGFYGNGSNLTNLNAAELRSGTIPYARVPSTSSRTSSSTSHALNAAAMNAHRTSGDHDGRYYTKSQVNSLLASEGVETGSNSNGRYYKHPDGRLVMHCGVKTFTTDPSTGRYLLANVTLPYTPHSSAEHYVTLNGSSDASDYSSGATPLHIGRTLTKPARQSGGSVVEVRVAQTNGSNYLGGATAKMSVLIESRWK</sequence>
<protein>
    <submittedName>
        <fullName evidence="2">Uncharacterized protein</fullName>
    </submittedName>
</protein>
<dbReference type="Proteomes" id="UP000196331">
    <property type="component" value="Unassembled WGS sequence"/>
</dbReference>